<keyword evidence="2" id="KW-0808">Transferase</keyword>
<keyword evidence="2" id="KW-0418">Kinase</keyword>
<dbReference type="Pfam" id="PF00781">
    <property type="entry name" value="DAGK_cat"/>
    <property type="match status" value="1"/>
</dbReference>
<comment type="caution">
    <text evidence="2">The sequence shown here is derived from an EMBL/GenBank/DDBJ whole genome shotgun (WGS) entry which is preliminary data.</text>
</comment>
<accession>A0AAV9UM97</accession>
<dbReference type="InterPro" id="IPR050187">
    <property type="entry name" value="Lipid_Phosphate_FormReg"/>
</dbReference>
<proteinExistence type="predicted"/>
<dbReference type="Pfam" id="PF24321">
    <property type="entry name" value="DUF7493"/>
    <property type="match status" value="1"/>
</dbReference>
<reference evidence="2 3" key="1">
    <citation type="submission" date="2019-10" db="EMBL/GenBank/DDBJ databases">
        <authorList>
            <person name="Palmer J.M."/>
        </authorList>
    </citation>
    <scope>NUCLEOTIDE SEQUENCE [LARGE SCALE GENOMIC DNA]</scope>
    <source>
        <strain evidence="2 3">TWF696</strain>
    </source>
</reference>
<dbReference type="SUPFAM" id="SSF111331">
    <property type="entry name" value="NAD kinase/diacylglycerol kinase-like"/>
    <property type="match status" value="1"/>
</dbReference>
<dbReference type="EMBL" id="JAVHNQ010000006">
    <property type="protein sequence ID" value="KAK6344513.1"/>
    <property type="molecule type" value="Genomic_DNA"/>
</dbReference>
<dbReference type="PANTHER" id="PTHR12358:SF31">
    <property type="entry name" value="ACYLGLYCEROL KINASE, MITOCHONDRIAL"/>
    <property type="match status" value="1"/>
</dbReference>
<keyword evidence="3" id="KW-1185">Reference proteome</keyword>
<feature type="domain" description="DAGKc" evidence="1">
    <location>
        <begin position="139"/>
        <end position="278"/>
    </location>
</feature>
<evidence type="ECO:0000313" key="3">
    <source>
        <dbReference type="Proteomes" id="UP001375240"/>
    </source>
</evidence>
<evidence type="ECO:0000259" key="1">
    <source>
        <dbReference type="PROSITE" id="PS50146"/>
    </source>
</evidence>
<dbReference type="AlphaFoldDB" id="A0AAV9UM97"/>
<dbReference type="PANTHER" id="PTHR12358">
    <property type="entry name" value="SPHINGOSINE KINASE"/>
    <property type="match status" value="1"/>
</dbReference>
<sequence>MSTSSNESGTALAGENDAFIGLGASADDALLLDSQSLTIREDSVTVADRRKASKKRDPSCCGPNVAAKSGDEKISLHNVLWARVYISEDKSAVQITHAKAFGKRLVKPATLSIPIAESDLEKADQWVERLLARAYEGAQQAKRLKVLINPNGGPGAAEKTYRTEIEPIFTAASCAVDVELTQYPKHAIKIAQELDIDAYDAVVCISGDGIPHEVFNGLGKRPDARKALRSIAVCQLPGGSGNGMCWSFTGTDAASLAAVALVKGKRTHFDLVSITQGDERILSFLSQSAGITAELDLGTENLRWMGNTRFTVGFLQRVVAERLYPTELYVKLAIESKEEIRRHASTHREPPDHTCDGTGLPPLQYGTVKDEVPDDWVKEWHPKMGNFWCGNMICMSKDVHYFPAARPNDGYMDLTTWDGNVGRIKAFSIMLGAETGRNFDHPQLNYRKVLAYRFVPKNQKDGYISIDGEKIQFAPFQAEIHHGLGVSLSLRHNSFEGPTIT</sequence>
<dbReference type="GO" id="GO:0016020">
    <property type="term" value="C:membrane"/>
    <property type="evidence" value="ECO:0007669"/>
    <property type="project" value="TreeGrafter"/>
</dbReference>
<organism evidence="2 3">
    <name type="scientific">Orbilia brochopaga</name>
    <dbReference type="NCBI Taxonomy" id="3140254"/>
    <lineage>
        <taxon>Eukaryota</taxon>
        <taxon>Fungi</taxon>
        <taxon>Dikarya</taxon>
        <taxon>Ascomycota</taxon>
        <taxon>Pezizomycotina</taxon>
        <taxon>Orbiliomycetes</taxon>
        <taxon>Orbiliales</taxon>
        <taxon>Orbiliaceae</taxon>
        <taxon>Orbilia</taxon>
    </lineage>
</organism>
<dbReference type="SMART" id="SM00046">
    <property type="entry name" value="DAGKc"/>
    <property type="match status" value="1"/>
</dbReference>
<name>A0AAV9UM97_9PEZI</name>
<dbReference type="PROSITE" id="PS50146">
    <property type="entry name" value="DAGK"/>
    <property type="match status" value="1"/>
</dbReference>
<dbReference type="InterPro" id="IPR001206">
    <property type="entry name" value="Diacylglycerol_kinase_cat_dom"/>
</dbReference>
<dbReference type="GO" id="GO:0046512">
    <property type="term" value="P:sphingosine biosynthetic process"/>
    <property type="evidence" value="ECO:0007669"/>
    <property type="project" value="TreeGrafter"/>
</dbReference>
<dbReference type="InterPro" id="IPR016064">
    <property type="entry name" value="NAD/diacylglycerol_kinase_sf"/>
</dbReference>
<evidence type="ECO:0000313" key="2">
    <source>
        <dbReference type="EMBL" id="KAK6344513.1"/>
    </source>
</evidence>
<dbReference type="Proteomes" id="UP001375240">
    <property type="component" value="Unassembled WGS sequence"/>
</dbReference>
<dbReference type="Gene3D" id="3.40.50.10330">
    <property type="entry name" value="Probable inorganic polyphosphate/atp-NAD kinase, domain 1"/>
    <property type="match status" value="1"/>
</dbReference>
<dbReference type="GO" id="GO:0001727">
    <property type="term" value="F:lipid kinase activity"/>
    <property type="evidence" value="ECO:0007669"/>
    <property type="project" value="TreeGrafter"/>
</dbReference>
<dbReference type="GO" id="GO:0005737">
    <property type="term" value="C:cytoplasm"/>
    <property type="evidence" value="ECO:0007669"/>
    <property type="project" value="TreeGrafter"/>
</dbReference>
<dbReference type="Gene3D" id="2.60.200.40">
    <property type="match status" value="1"/>
</dbReference>
<dbReference type="InterPro" id="IPR017438">
    <property type="entry name" value="ATP-NAD_kinase_N"/>
</dbReference>
<dbReference type="GO" id="GO:0016773">
    <property type="term" value="F:phosphotransferase activity, alcohol group as acceptor"/>
    <property type="evidence" value="ECO:0007669"/>
    <property type="project" value="UniProtKB-ARBA"/>
</dbReference>
<gene>
    <name evidence="2" type="primary">LCB4</name>
    <name evidence="2" type="ORF">TWF696_008147</name>
</gene>
<protein>
    <submittedName>
        <fullName evidence="2">Sphinganine kinase lcb4</fullName>
    </submittedName>
</protein>
<dbReference type="InterPro" id="IPR055916">
    <property type="entry name" value="DUF7493"/>
</dbReference>